<accession>X0VE01</accession>
<organism evidence="1">
    <name type="scientific">marine sediment metagenome</name>
    <dbReference type="NCBI Taxonomy" id="412755"/>
    <lineage>
        <taxon>unclassified sequences</taxon>
        <taxon>metagenomes</taxon>
        <taxon>ecological metagenomes</taxon>
    </lineage>
</organism>
<evidence type="ECO:0000313" key="1">
    <source>
        <dbReference type="EMBL" id="GAF98795.1"/>
    </source>
</evidence>
<proteinExistence type="predicted"/>
<feature type="non-terminal residue" evidence="1">
    <location>
        <position position="1"/>
    </location>
</feature>
<comment type="caution">
    <text evidence="1">The sequence shown here is derived from an EMBL/GenBank/DDBJ whole genome shotgun (WGS) entry which is preliminary data.</text>
</comment>
<reference evidence="1" key="1">
    <citation type="journal article" date="2014" name="Front. Microbiol.">
        <title>High frequency of phylogenetically diverse reductive dehalogenase-homologous genes in deep subseafloor sedimentary metagenomes.</title>
        <authorList>
            <person name="Kawai M."/>
            <person name="Futagami T."/>
            <person name="Toyoda A."/>
            <person name="Takaki Y."/>
            <person name="Nishi S."/>
            <person name="Hori S."/>
            <person name="Arai W."/>
            <person name="Tsubouchi T."/>
            <person name="Morono Y."/>
            <person name="Uchiyama I."/>
            <person name="Ito T."/>
            <person name="Fujiyama A."/>
            <person name="Inagaki F."/>
            <person name="Takami H."/>
        </authorList>
    </citation>
    <scope>NUCLEOTIDE SEQUENCE</scope>
    <source>
        <strain evidence="1">Expedition CK06-06</strain>
    </source>
</reference>
<dbReference type="AlphaFoldDB" id="X0VE01"/>
<name>X0VE01_9ZZZZ</name>
<sequence length="87" mass="9476">DVETLRRFMPRYVAGLDQPGDWSERHPGLFDGAGVVSGDVAGHLRKSIGLVESLVGLNSGQPWYDGLHGGIAEAELRLLRETLRGYS</sequence>
<gene>
    <name evidence="1" type="ORF">S01H1_23608</name>
</gene>
<dbReference type="EMBL" id="BARS01013695">
    <property type="protein sequence ID" value="GAF98795.1"/>
    <property type="molecule type" value="Genomic_DNA"/>
</dbReference>
<protein>
    <submittedName>
        <fullName evidence="1">Uncharacterized protein</fullName>
    </submittedName>
</protein>